<feature type="transmembrane region" description="Helical" evidence="4">
    <location>
        <begin position="392"/>
        <end position="415"/>
    </location>
</feature>
<keyword evidence="4" id="KW-0812">Transmembrane</keyword>
<dbReference type="Proteomes" id="UP000218979">
    <property type="component" value="Unassembled WGS sequence"/>
</dbReference>
<evidence type="ECO:0000313" key="9">
    <source>
        <dbReference type="Proteomes" id="UP000218979"/>
    </source>
</evidence>
<dbReference type="PANTHER" id="PTHR43630:SF1">
    <property type="entry name" value="POLY-BETA-1,6-N-ACETYL-D-GLUCOSAMINE SYNTHASE"/>
    <property type="match status" value="1"/>
</dbReference>
<evidence type="ECO:0000313" key="8">
    <source>
        <dbReference type="Proteomes" id="UP000185655"/>
    </source>
</evidence>
<comment type="similarity">
    <text evidence="1">Belongs to the glycosyltransferase 2 family.</text>
</comment>
<keyword evidence="4" id="KW-1133">Transmembrane helix</keyword>
<name>A0A1K2H7H6_9LACT</name>
<dbReference type="EMBL" id="FPKS01000002">
    <property type="protein sequence ID" value="SFZ72094.1"/>
    <property type="molecule type" value="Genomic_DNA"/>
</dbReference>
<dbReference type="GO" id="GO:0016757">
    <property type="term" value="F:glycosyltransferase activity"/>
    <property type="evidence" value="ECO:0007669"/>
    <property type="project" value="UniProtKB-KW"/>
</dbReference>
<evidence type="ECO:0000256" key="2">
    <source>
        <dbReference type="ARBA" id="ARBA00022676"/>
    </source>
</evidence>
<sequence length="436" mass="50654">MSEAVMIFALISIWFSIFITLVVLFGAVHALIKNFRLESPSKYEPLSRYPKVTIIVPAHNEAIVIQDTVYALLHLEYPKEAMEIRVVADNCSDNTYAIAKDMISRPEYQGFDIEIIKRTGTGGKAGVLNDLLEVATGEWICVYDADAMPQENALYFLIKKALEDEERYAAVFGRNKTRNYRQNFLTRCINLEIITTQRIHHIGLWHLFKIGRIPGTNFIIKTNFVRSIGGWDNGALTEDTAISFKIMQQNKLIALAQNSEAFQQEPETIQAYFYQRKRWAKGNYEVILDNIHHVFKRKSNWRIKLEVLYYTSTFFWFNFAIIISNFLFIVNLFAMIIRLFNGQFVIPFTFASSNRQIAAILLVNWVLMFFIYLLQINIGLVSQYGQATSRNLLYSIASYFTYSQLFILVATNAFFSLMFDKLLHRDGSKWYKTQRF</sequence>
<keyword evidence="4" id="KW-0472">Membrane</keyword>
<feature type="transmembrane region" description="Helical" evidence="4">
    <location>
        <begin position="6"/>
        <end position="32"/>
    </location>
</feature>
<feature type="transmembrane region" description="Helical" evidence="4">
    <location>
        <begin position="307"/>
        <end position="337"/>
    </location>
</feature>
<evidence type="ECO:0000313" key="6">
    <source>
        <dbReference type="EMBL" id="PCS02868.1"/>
    </source>
</evidence>
<evidence type="ECO:0000313" key="7">
    <source>
        <dbReference type="EMBL" id="SFZ72094.1"/>
    </source>
</evidence>
<feature type="transmembrane region" description="Helical" evidence="4">
    <location>
        <begin position="357"/>
        <end position="380"/>
    </location>
</feature>
<proteinExistence type="inferred from homology"/>
<evidence type="ECO:0000256" key="3">
    <source>
        <dbReference type="ARBA" id="ARBA00022679"/>
    </source>
</evidence>
<dbReference type="InterPro" id="IPR029044">
    <property type="entry name" value="Nucleotide-diphossugar_trans"/>
</dbReference>
<feature type="domain" description="Glycosyltransferase 2-like" evidence="5">
    <location>
        <begin position="53"/>
        <end position="200"/>
    </location>
</feature>
<dbReference type="AlphaFoldDB" id="A0A1K2H7H6"/>
<reference evidence="6 9" key="1">
    <citation type="submission" date="2014-12" db="EMBL/GenBank/DDBJ databases">
        <title>Draft genome sequences of 10 type strains of Lactococcus.</title>
        <authorList>
            <person name="Sun Z."/>
            <person name="Zhong Z."/>
            <person name="Liu W."/>
            <person name="Zhang W."/>
            <person name="Zhang H."/>
        </authorList>
    </citation>
    <scope>NUCLEOTIDE SEQUENCE [LARGE SCALE GENOMIC DNA]</scope>
    <source>
        <strain evidence="6 9">DSM 22330</strain>
    </source>
</reference>
<protein>
    <submittedName>
        <fullName evidence="7">Glycosyltransferase, catalytic subunit of cellulose synthase and poly-beta-1,6-N-acetylglucosamine synthase</fullName>
    </submittedName>
</protein>
<evidence type="ECO:0000256" key="1">
    <source>
        <dbReference type="ARBA" id="ARBA00006739"/>
    </source>
</evidence>
<dbReference type="PANTHER" id="PTHR43630">
    <property type="entry name" value="POLY-BETA-1,6-N-ACETYL-D-GLUCOSAMINE SYNTHASE"/>
    <property type="match status" value="1"/>
</dbReference>
<dbReference type="InterPro" id="IPR001173">
    <property type="entry name" value="Glyco_trans_2-like"/>
</dbReference>
<keyword evidence="3 7" id="KW-0808">Transferase</keyword>
<accession>A0A1K2H7H6</accession>
<dbReference type="OrthoDB" id="9766299at2"/>
<dbReference type="CDD" id="cd06423">
    <property type="entry name" value="CESA_like"/>
    <property type="match status" value="1"/>
</dbReference>
<gene>
    <name evidence="6" type="ORF">RR45_GL000381</name>
    <name evidence="7" type="ORF">SAMN02746068_00562</name>
</gene>
<dbReference type="STRING" id="1122154.SAMN02746068_00562"/>
<dbReference type="EMBL" id="JXJT01000012">
    <property type="protein sequence ID" value="PCS02868.1"/>
    <property type="molecule type" value="Genomic_DNA"/>
</dbReference>
<dbReference type="SUPFAM" id="SSF53448">
    <property type="entry name" value="Nucleotide-diphospho-sugar transferases"/>
    <property type="match status" value="1"/>
</dbReference>
<keyword evidence="9" id="KW-1185">Reference proteome</keyword>
<keyword evidence="2" id="KW-0328">Glycosyltransferase</keyword>
<organism evidence="7 8">
    <name type="scientific">Pseudolactococcus chungangensis CAU 28 = DSM 22330</name>
    <dbReference type="NCBI Taxonomy" id="1122154"/>
    <lineage>
        <taxon>Bacteria</taxon>
        <taxon>Bacillati</taxon>
        <taxon>Bacillota</taxon>
        <taxon>Bacilli</taxon>
        <taxon>Lactobacillales</taxon>
        <taxon>Streptococcaceae</taxon>
        <taxon>Pseudolactococcus</taxon>
    </lineage>
</organism>
<dbReference type="Proteomes" id="UP000185655">
    <property type="component" value="Unassembled WGS sequence"/>
</dbReference>
<evidence type="ECO:0000259" key="5">
    <source>
        <dbReference type="Pfam" id="PF00535"/>
    </source>
</evidence>
<dbReference type="Gene3D" id="3.90.550.10">
    <property type="entry name" value="Spore Coat Polysaccharide Biosynthesis Protein SpsA, Chain A"/>
    <property type="match status" value="1"/>
</dbReference>
<dbReference type="RefSeq" id="WP_031366666.1">
    <property type="nucleotide sequence ID" value="NZ_FPKS01000002.1"/>
</dbReference>
<evidence type="ECO:0000256" key="4">
    <source>
        <dbReference type="SAM" id="Phobius"/>
    </source>
</evidence>
<dbReference type="Pfam" id="PF00535">
    <property type="entry name" value="Glycos_transf_2"/>
    <property type="match status" value="1"/>
</dbReference>
<reference evidence="7 8" key="2">
    <citation type="submission" date="2016-11" db="EMBL/GenBank/DDBJ databases">
        <authorList>
            <person name="Jaros S."/>
            <person name="Januszkiewicz K."/>
            <person name="Wedrychowicz H."/>
        </authorList>
    </citation>
    <scope>NUCLEOTIDE SEQUENCE [LARGE SCALE GENOMIC DNA]</scope>
    <source>
        <strain evidence="7 8">DSM 22330</strain>
    </source>
</reference>